<feature type="compositionally biased region" description="Basic and acidic residues" evidence="6">
    <location>
        <begin position="422"/>
        <end position="432"/>
    </location>
</feature>
<dbReference type="Pfam" id="PF00373">
    <property type="entry name" value="FERM_M"/>
    <property type="match status" value="1"/>
</dbReference>
<keyword evidence="2" id="KW-0963">Cytoplasm</keyword>
<dbReference type="GO" id="GO:0005886">
    <property type="term" value="C:plasma membrane"/>
    <property type="evidence" value="ECO:0007669"/>
    <property type="project" value="TreeGrafter"/>
</dbReference>
<dbReference type="Pfam" id="PF09379">
    <property type="entry name" value="FERM_N"/>
    <property type="match status" value="1"/>
</dbReference>
<dbReference type="InterPro" id="IPR000798">
    <property type="entry name" value="Ez/rad/moesin-like"/>
</dbReference>
<dbReference type="InterPro" id="IPR029071">
    <property type="entry name" value="Ubiquitin-like_domsf"/>
</dbReference>
<feature type="compositionally biased region" description="Basic and acidic residues" evidence="6">
    <location>
        <begin position="511"/>
        <end position="551"/>
    </location>
</feature>
<dbReference type="InterPro" id="IPR019749">
    <property type="entry name" value="Band_41_domain"/>
</dbReference>
<dbReference type="SUPFAM" id="SSF50729">
    <property type="entry name" value="PH domain-like"/>
    <property type="match status" value="1"/>
</dbReference>
<keyword evidence="4" id="KW-0009">Actin-binding</keyword>
<evidence type="ECO:0000256" key="3">
    <source>
        <dbReference type="ARBA" id="ARBA00022553"/>
    </source>
</evidence>
<accession>A0A8B6ENJ2</accession>
<dbReference type="InterPro" id="IPR014847">
    <property type="entry name" value="FA"/>
</dbReference>
<dbReference type="PANTHER" id="PTHR23280">
    <property type="entry name" value="4.1 G PROTEIN"/>
    <property type="match status" value="1"/>
</dbReference>
<dbReference type="SMART" id="SM00295">
    <property type="entry name" value="B41"/>
    <property type="match status" value="1"/>
</dbReference>
<dbReference type="GO" id="GO:0003779">
    <property type="term" value="F:actin binding"/>
    <property type="evidence" value="ECO:0007669"/>
    <property type="project" value="UniProtKB-KW"/>
</dbReference>
<dbReference type="PROSITE" id="PS00660">
    <property type="entry name" value="FERM_1"/>
    <property type="match status" value="1"/>
</dbReference>
<feature type="compositionally biased region" description="Basic and acidic residues" evidence="6">
    <location>
        <begin position="364"/>
        <end position="401"/>
    </location>
</feature>
<dbReference type="Gene3D" id="1.20.80.10">
    <property type="match status" value="1"/>
</dbReference>
<comment type="caution">
    <text evidence="8">The sequence shown here is derived from an EMBL/GenBank/DDBJ whole genome shotgun (WGS) entry which is preliminary data.</text>
</comment>
<dbReference type="PRINTS" id="PR00661">
    <property type="entry name" value="ERMFAMILY"/>
</dbReference>
<dbReference type="GO" id="GO:0005856">
    <property type="term" value="C:cytoskeleton"/>
    <property type="evidence" value="ECO:0007669"/>
    <property type="project" value="UniProtKB-SubCell"/>
</dbReference>
<proteinExistence type="predicted"/>
<organism evidence="8 9">
    <name type="scientific">Mytilus galloprovincialis</name>
    <name type="common">Mediterranean mussel</name>
    <dbReference type="NCBI Taxonomy" id="29158"/>
    <lineage>
        <taxon>Eukaryota</taxon>
        <taxon>Metazoa</taxon>
        <taxon>Spiralia</taxon>
        <taxon>Lophotrochozoa</taxon>
        <taxon>Mollusca</taxon>
        <taxon>Bivalvia</taxon>
        <taxon>Autobranchia</taxon>
        <taxon>Pteriomorphia</taxon>
        <taxon>Mytilida</taxon>
        <taxon>Mytiloidea</taxon>
        <taxon>Mytilidae</taxon>
        <taxon>Mytilinae</taxon>
        <taxon>Mytilus</taxon>
    </lineage>
</organism>
<feature type="compositionally biased region" description="Basic and acidic residues" evidence="6">
    <location>
        <begin position="584"/>
        <end position="618"/>
    </location>
</feature>
<dbReference type="InterPro" id="IPR018979">
    <property type="entry name" value="FERM_N"/>
</dbReference>
<name>A0A8B6ENJ2_MYTGA</name>
<dbReference type="CDD" id="cd14473">
    <property type="entry name" value="FERM_B-lobe"/>
    <property type="match status" value="1"/>
</dbReference>
<dbReference type="SMART" id="SM01195">
    <property type="entry name" value="FA"/>
    <property type="match status" value="1"/>
</dbReference>
<dbReference type="SUPFAM" id="SSF47031">
    <property type="entry name" value="Second domain of FERM"/>
    <property type="match status" value="1"/>
</dbReference>
<feature type="compositionally biased region" description="Acidic residues" evidence="6">
    <location>
        <begin position="633"/>
        <end position="644"/>
    </location>
</feature>
<gene>
    <name evidence="8" type="ORF">MGAL_10B051816</name>
</gene>
<dbReference type="EMBL" id="UYJE01005475">
    <property type="protein sequence ID" value="VDI37586.1"/>
    <property type="molecule type" value="Genomic_DNA"/>
</dbReference>
<comment type="subcellular location">
    <subcellularLocation>
        <location evidence="1">Cytoplasm</location>
        <location evidence="1">Cytoskeleton</location>
    </subcellularLocation>
</comment>
<dbReference type="InterPro" id="IPR000299">
    <property type="entry name" value="FERM_domain"/>
</dbReference>
<evidence type="ECO:0000313" key="9">
    <source>
        <dbReference type="Proteomes" id="UP000596742"/>
    </source>
</evidence>
<dbReference type="FunFam" id="2.30.29.30:FF:000001">
    <property type="entry name" value="Erythrocyte membrane protein band 4.1"/>
    <property type="match status" value="1"/>
</dbReference>
<keyword evidence="9" id="KW-1185">Reference proteome</keyword>
<dbReference type="PRINTS" id="PR00935">
    <property type="entry name" value="BAND41"/>
</dbReference>
<dbReference type="Pfam" id="PF08736">
    <property type="entry name" value="FA"/>
    <property type="match status" value="1"/>
</dbReference>
<evidence type="ECO:0000256" key="2">
    <source>
        <dbReference type="ARBA" id="ARBA00022490"/>
    </source>
</evidence>
<evidence type="ECO:0000256" key="4">
    <source>
        <dbReference type="ARBA" id="ARBA00023203"/>
    </source>
</evidence>
<keyword evidence="3" id="KW-0597">Phosphoprotein</keyword>
<dbReference type="InterPro" id="IPR035963">
    <property type="entry name" value="FERM_2"/>
</dbReference>
<feature type="domain" description="FERM" evidence="7">
    <location>
        <begin position="23"/>
        <end position="307"/>
    </location>
</feature>
<dbReference type="SUPFAM" id="SSF54236">
    <property type="entry name" value="Ubiquitin-like"/>
    <property type="match status" value="1"/>
</dbReference>
<evidence type="ECO:0000313" key="8">
    <source>
        <dbReference type="EMBL" id="VDI37586.1"/>
    </source>
</evidence>
<dbReference type="AlphaFoldDB" id="A0A8B6ENJ2"/>
<evidence type="ECO:0000256" key="1">
    <source>
        <dbReference type="ARBA" id="ARBA00004245"/>
    </source>
</evidence>
<dbReference type="Pfam" id="PF09380">
    <property type="entry name" value="FERM_C"/>
    <property type="match status" value="1"/>
</dbReference>
<dbReference type="SMART" id="SM01196">
    <property type="entry name" value="FERM_C"/>
    <property type="match status" value="1"/>
</dbReference>
<dbReference type="InterPro" id="IPR019747">
    <property type="entry name" value="FERM_CS"/>
</dbReference>
<feature type="compositionally biased region" description="Pro residues" evidence="6">
    <location>
        <begin position="489"/>
        <end position="499"/>
    </location>
</feature>
<dbReference type="OrthoDB" id="6589456at2759"/>
<dbReference type="InterPro" id="IPR014352">
    <property type="entry name" value="FERM/acyl-CoA-bd_prot_sf"/>
</dbReference>
<sequence length="659" mass="77587">MANVDSPEKTRRLAQAASSGRSVICRVLLLDGTTYDIDVDKKAVGLVLFDKVCDHLDLLEKDYFGLNFIDPKTNLESWLNLDKKISKQMKDQAWHFNFEIKFYPTDVHQLHEDLTRYQLCLQIRRDIVSEKLPCSFVTYSLLGSYTVQSELGDWEMEEFGPGVDYIKGMRFAPTQDRDLLKKIVELHKTHKGQTPEEAELHFLDNAKKLSLYGVYLHDAKDGEGVDIQMGICASGVMIYKDKLQINRFVWPKVVKMSYRRNKFYIKLRPGEFEDFQSMIAFKLLSIRHSKRLWKIAVEHHSFFRFKESDMPRKRGLLKLGSKFRYSGRTLYQSKMAVSAVDRPMPNFDRIHSKRATYGGRPNKRPHEIEDYYSRPTREPRSSERPPKPEVRNDNFIDRNPEDEPPPARNEPDRSEDEDEDPIDTKHRMEKMHAIPTPLALMNKEREQTENNNGQPRHMEEPEDDRPEPRRERRDDYRREPEEDMERPIDIPPSHAPPQLEPGQGTPFQLLSKEEQKRQHKEEKERIKRAKEEEKRRKKEEEKERKRIEKERKSKKGKEHIGQEWDQAVNTAVRTEVYIPPVEESPERVRTKRMSSFEENKERLRQQIVSRVHDGHLSSEGEPDDYPSDKETEAADDNEDVDDTENQAVTQSRVGEEFDL</sequence>
<reference evidence="8" key="1">
    <citation type="submission" date="2018-11" db="EMBL/GenBank/DDBJ databases">
        <authorList>
            <person name="Alioto T."/>
            <person name="Alioto T."/>
        </authorList>
    </citation>
    <scope>NUCLEOTIDE SEQUENCE</scope>
</reference>
<dbReference type="InterPro" id="IPR018980">
    <property type="entry name" value="FERM_PH-like_C"/>
</dbReference>
<dbReference type="PROSITE" id="PS50057">
    <property type="entry name" value="FERM_3"/>
    <property type="match status" value="1"/>
</dbReference>
<dbReference type="Proteomes" id="UP000596742">
    <property type="component" value="Unassembled WGS sequence"/>
</dbReference>
<dbReference type="Gene3D" id="2.30.29.30">
    <property type="entry name" value="Pleckstrin-homology domain (PH domain)/Phosphotyrosine-binding domain (PTB)"/>
    <property type="match status" value="1"/>
</dbReference>
<feature type="region of interest" description="Disordered" evidence="6">
    <location>
        <begin position="346"/>
        <end position="659"/>
    </location>
</feature>
<evidence type="ECO:0000256" key="5">
    <source>
        <dbReference type="ARBA" id="ARBA00023212"/>
    </source>
</evidence>
<dbReference type="Gene3D" id="3.10.20.90">
    <property type="entry name" value="Phosphatidylinositol 3-kinase Catalytic Subunit, Chain A, domain 1"/>
    <property type="match status" value="1"/>
</dbReference>
<dbReference type="InterPro" id="IPR019748">
    <property type="entry name" value="FERM_central"/>
</dbReference>
<feature type="compositionally biased region" description="Basic and acidic residues" evidence="6">
    <location>
        <begin position="466"/>
        <end position="488"/>
    </location>
</feature>
<dbReference type="GO" id="GO:0031032">
    <property type="term" value="P:actomyosin structure organization"/>
    <property type="evidence" value="ECO:0007669"/>
    <property type="project" value="TreeGrafter"/>
</dbReference>
<dbReference type="FunFam" id="1.20.80.10:FF:000001">
    <property type="entry name" value="Erythrocyte membrane protein band 4.1"/>
    <property type="match status" value="1"/>
</dbReference>
<evidence type="ECO:0000256" key="6">
    <source>
        <dbReference type="SAM" id="MobiDB-lite"/>
    </source>
</evidence>
<dbReference type="InterPro" id="IPR011993">
    <property type="entry name" value="PH-like_dom_sf"/>
</dbReference>
<evidence type="ECO:0000259" key="7">
    <source>
        <dbReference type="PROSITE" id="PS50057"/>
    </source>
</evidence>
<dbReference type="PANTHER" id="PTHR23280:SF21">
    <property type="entry name" value="PROTEIN 4.1 HOMOLOG"/>
    <property type="match status" value="1"/>
</dbReference>
<keyword evidence="5" id="KW-0206">Cytoskeleton</keyword>
<protein>
    <submittedName>
        <fullName evidence="8">Erythrocyte membrane protein band 4.1</fullName>
    </submittedName>
</protein>
<dbReference type="FunFam" id="3.10.20.90:FF:000002">
    <property type="entry name" value="Erythrocyte protein band 4.1-like 3"/>
    <property type="match status" value="1"/>
</dbReference>